<dbReference type="RefSeq" id="WP_289444832.1">
    <property type="nucleotide sequence ID" value="NZ_JAUCGR010000001.1"/>
</dbReference>
<dbReference type="EMBL" id="JAUCGR010000001">
    <property type="protein sequence ID" value="MDM7830135.1"/>
    <property type="molecule type" value="Genomic_DNA"/>
</dbReference>
<accession>A0ABT7S3E7</accession>
<dbReference type="Proteomes" id="UP001321453">
    <property type="component" value="Unassembled WGS sequence"/>
</dbReference>
<evidence type="ECO:0000313" key="3">
    <source>
        <dbReference type="Proteomes" id="UP001321453"/>
    </source>
</evidence>
<feature type="domain" description="AbiEi antitoxin N-terminal" evidence="1">
    <location>
        <begin position="18"/>
        <end position="62"/>
    </location>
</feature>
<dbReference type="Pfam" id="PF13338">
    <property type="entry name" value="AbiEi_4"/>
    <property type="match status" value="1"/>
</dbReference>
<sequence>MVSYAAPSAPAAVQSAAAAVVARQGGVATARQLVSWGWSTSAISRKTSSGQWQRLHRGVVLLHSGPQSWRELAHAALLYVGPGAALSHSSAAFVHGLLPRPGPLVEVSVAHERWIRPTAGVVIHRPRRMPFAVGRLRSVGEDATVVDLLHRARGTDAAVQVVAGAVLKGLLPDRILTEAASRTQLRHRRLLAELLGPGSDAIESPLEFRYGRDVERAHRLPRGATQVRQVVAGRWIRADRVYTGKGVRVELDGQLAHPFGATDDDVWRDNSVVLAHDEITLRYRWTHVAVSPCTTAVQVATALRRRGWPGNPRPCSDGCAV</sequence>
<dbReference type="InterPro" id="IPR025159">
    <property type="entry name" value="AbiEi_N"/>
</dbReference>
<proteinExistence type="predicted"/>
<reference evidence="2 3" key="1">
    <citation type="submission" date="2023-06" db="EMBL/GenBank/DDBJ databases">
        <title>Cellulomonas sp. MW9 Whole genome sequence.</title>
        <authorList>
            <person name="Park S."/>
        </authorList>
    </citation>
    <scope>NUCLEOTIDE SEQUENCE [LARGE SCALE GENOMIC DNA]</scope>
    <source>
        <strain evidence="2 3">MW9</strain>
    </source>
</reference>
<gene>
    <name evidence="2" type="ORF">QRT05_02205</name>
</gene>
<evidence type="ECO:0000259" key="1">
    <source>
        <dbReference type="Pfam" id="PF13338"/>
    </source>
</evidence>
<evidence type="ECO:0000313" key="2">
    <source>
        <dbReference type="EMBL" id="MDM7830135.1"/>
    </source>
</evidence>
<comment type="caution">
    <text evidence="2">The sequence shown here is derived from an EMBL/GenBank/DDBJ whole genome shotgun (WGS) entry which is preliminary data.</text>
</comment>
<name>A0ABT7S3E7_9CELL</name>
<keyword evidence="3" id="KW-1185">Reference proteome</keyword>
<protein>
    <submittedName>
        <fullName evidence="2">Type IV toxin-antitoxin system AbiEi family antitoxin domain-containing protein</fullName>
    </submittedName>
</protein>
<organism evidence="2 3">
    <name type="scientific">Cellulomonas edaphi</name>
    <dbReference type="NCBI Taxonomy" id="3053468"/>
    <lineage>
        <taxon>Bacteria</taxon>
        <taxon>Bacillati</taxon>
        <taxon>Actinomycetota</taxon>
        <taxon>Actinomycetes</taxon>
        <taxon>Micrococcales</taxon>
        <taxon>Cellulomonadaceae</taxon>
        <taxon>Cellulomonas</taxon>
    </lineage>
</organism>